<keyword evidence="2" id="KW-0813">Transport</keyword>
<dbReference type="GO" id="GO:0016020">
    <property type="term" value="C:membrane"/>
    <property type="evidence" value="ECO:0007669"/>
    <property type="project" value="UniProtKB-SubCell"/>
</dbReference>
<dbReference type="SUPFAM" id="SSF52540">
    <property type="entry name" value="P-loop containing nucleoside triphosphate hydrolases"/>
    <property type="match status" value="2"/>
</dbReference>
<dbReference type="InterPro" id="IPR003439">
    <property type="entry name" value="ABC_transporter-like_ATP-bd"/>
</dbReference>
<evidence type="ECO:0000256" key="6">
    <source>
        <dbReference type="ARBA" id="ARBA00022989"/>
    </source>
</evidence>
<dbReference type="InterPro" id="IPR003593">
    <property type="entry name" value="AAA+_ATPase"/>
</dbReference>
<dbReference type="SUPFAM" id="SSF90123">
    <property type="entry name" value="ABC transporter transmembrane region"/>
    <property type="match status" value="2"/>
</dbReference>
<comment type="subcellular location">
    <subcellularLocation>
        <location evidence="1">Membrane</location>
        <topology evidence="1">Multi-pass membrane protein</topology>
    </subcellularLocation>
</comment>
<feature type="transmembrane region" description="Helical" evidence="8">
    <location>
        <begin position="328"/>
        <end position="345"/>
    </location>
</feature>
<dbReference type="InterPro" id="IPR017871">
    <property type="entry name" value="ABC_transporter-like_CS"/>
</dbReference>
<feature type="transmembrane region" description="Helical" evidence="8">
    <location>
        <begin position="176"/>
        <end position="193"/>
    </location>
</feature>
<dbReference type="PROSITE" id="PS50893">
    <property type="entry name" value="ABC_TRANSPORTER_2"/>
    <property type="match status" value="2"/>
</dbReference>
<dbReference type="Pfam" id="PF00005">
    <property type="entry name" value="ABC_tran"/>
    <property type="match status" value="2"/>
</dbReference>
<keyword evidence="4" id="KW-0547">Nucleotide-binding</keyword>
<dbReference type="GO" id="GO:0005524">
    <property type="term" value="F:ATP binding"/>
    <property type="evidence" value="ECO:0007669"/>
    <property type="project" value="UniProtKB-KW"/>
</dbReference>
<evidence type="ECO:0000313" key="12">
    <source>
        <dbReference type="Proteomes" id="UP000256328"/>
    </source>
</evidence>
<gene>
    <name evidence="11" type="ORF">BP5796_08276</name>
</gene>
<evidence type="ECO:0000256" key="7">
    <source>
        <dbReference type="ARBA" id="ARBA00023136"/>
    </source>
</evidence>
<feature type="transmembrane region" description="Helical" evidence="8">
    <location>
        <begin position="904"/>
        <end position="925"/>
    </location>
</feature>
<feature type="transmembrane region" description="Helical" evidence="8">
    <location>
        <begin position="116"/>
        <end position="137"/>
    </location>
</feature>
<evidence type="ECO:0000256" key="2">
    <source>
        <dbReference type="ARBA" id="ARBA00022448"/>
    </source>
</evidence>
<accession>A0A3D8RDY8</accession>
<proteinExistence type="predicted"/>
<dbReference type="EMBL" id="PDLN01000011">
    <property type="protein sequence ID" value="RDW72242.1"/>
    <property type="molecule type" value="Genomic_DNA"/>
</dbReference>
<dbReference type="GO" id="GO:0140359">
    <property type="term" value="F:ABC-type transporter activity"/>
    <property type="evidence" value="ECO:0007669"/>
    <property type="project" value="InterPro"/>
</dbReference>
<dbReference type="InterPro" id="IPR027417">
    <property type="entry name" value="P-loop_NTPase"/>
</dbReference>
<dbReference type="PANTHER" id="PTHR24223:SF345">
    <property type="entry name" value="ABC MULTIDRUG TRANSPORTER (EUROFUNG)"/>
    <property type="match status" value="1"/>
</dbReference>
<dbReference type="OrthoDB" id="6500128at2759"/>
<feature type="transmembrane region" description="Helical" evidence="8">
    <location>
        <begin position="504"/>
        <end position="532"/>
    </location>
</feature>
<evidence type="ECO:0000256" key="8">
    <source>
        <dbReference type="SAM" id="Phobius"/>
    </source>
</evidence>
<feature type="transmembrane region" description="Helical" evidence="8">
    <location>
        <begin position="88"/>
        <end position="110"/>
    </location>
</feature>
<dbReference type="GO" id="GO:0016887">
    <property type="term" value="F:ATP hydrolysis activity"/>
    <property type="evidence" value="ECO:0007669"/>
    <property type="project" value="InterPro"/>
</dbReference>
<feature type="transmembrane region" description="Helical" evidence="8">
    <location>
        <begin position="1126"/>
        <end position="1149"/>
    </location>
</feature>
<keyword evidence="5" id="KW-0067">ATP-binding</keyword>
<dbReference type="CDD" id="cd03250">
    <property type="entry name" value="ABCC_MRP_domain1"/>
    <property type="match status" value="1"/>
</dbReference>
<keyword evidence="3 8" id="KW-0812">Transmembrane</keyword>
<evidence type="ECO:0000259" key="9">
    <source>
        <dbReference type="PROSITE" id="PS50893"/>
    </source>
</evidence>
<name>A0A3D8RDY8_9HELO</name>
<feature type="transmembrane region" description="Helical" evidence="8">
    <location>
        <begin position="937"/>
        <end position="966"/>
    </location>
</feature>
<evidence type="ECO:0000256" key="5">
    <source>
        <dbReference type="ARBA" id="ARBA00022840"/>
    </source>
</evidence>
<dbReference type="SMART" id="SM00382">
    <property type="entry name" value="AAA"/>
    <property type="match status" value="2"/>
</dbReference>
<evidence type="ECO:0000259" key="10">
    <source>
        <dbReference type="PROSITE" id="PS50929"/>
    </source>
</evidence>
<feature type="transmembrane region" description="Helical" evidence="8">
    <location>
        <begin position="1041"/>
        <end position="1059"/>
    </location>
</feature>
<evidence type="ECO:0008006" key="13">
    <source>
        <dbReference type="Google" id="ProtNLM"/>
    </source>
</evidence>
<dbReference type="CDD" id="cd18580">
    <property type="entry name" value="ABC_6TM_ABCC_D2"/>
    <property type="match status" value="1"/>
</dbReference>
<dbReference type="PANTHER" id="PTHR24223">
    <property type="entry name" value="ATP-BINDING CASSETTE SUB-FAMILY C"/>
    <property type="match status" value="1"/>
</dbReference>
<sequence>MAYLNIQRFSPFETWAGWFAPTCVPAEERIQRGFTAPQGHLSDNNYIEAFLQGLLVFGPPLFLLIGAPIRIFQLYRTKLVVVPNYRGLVKLIVSSTLFALQLVYIVTIIVKTADTTVLAYQVLFLVASAALCVLSLFEHGRSVAPSTLLTVYLASSAFVDVIHVSLLYVAMNLCSLSPSAFAIFVAKLVLLVLEAQDKTPILREPYDGLAPEERAGVLGNAFFWWVNNIIALGYSKILLPEDMPPLASSIDAMKLRESMQQIWDKRKRPEHRFSLFFAQFQCLWRRNLEVVLPRVLFIAFRYSQPFLISRTIAYVSSNLPPQENRNEAFRLILLTFIIYTGMAVSKGMYDIRMDRLSVSNRMAMVGLIHNRCFTIKDGVFDDSVAVTLMSNDAEGIQFSGFIFHEIWSQLIELGVGIYLLATELGWVCTVPLLIVALTSQASKFVTAHIADRQKSLSMATQTRISMTKASLDSMKNIKMMGLVDRMGAKIQASRDHEIKMMINLHWLVVAFNASASLLSIFSPVVTLVVYAFQAELGGTKSIDANLVFTSLAMIDMVTNPANSLLTLVPSVASFTALFDRIQNYLTSPDRHDGREILDKSENGASSHIEDVDIAISVDDMTVRPASTADPVLKNISITIKKGSLVVCSGAVGTGKTTLAKSLLGDLPPDIGVIRTALSSIAYCAQTAWLTNGTIQDNIRGPPVDRSKLDQTWYRRVLLACDLEEDLLQLPNGDQTVVGSRGITLSGGQKQRVALARAVYAHRGMIILDDVLSALDAKTEAQIFNNLIGPKGLFKELGTTVLLITHATQHLPVADYIIVLGEDGNIVERGTWDELRADAGYISQVVLKGNYYESQKSSDGAEVKATMPIQSSTDKSNGRMQDMARKTGDLMLYSYYFGAIGSRRLLALLASLTIHVTILGLVPYWLRLWAESGGEDMSYYSSIYFLLALGAQVASIATISNVFLLIGPQSSNTLHSRLLRAVMKAPQSYFATTDTGATLNRFSADIQMIDGRLASSLLAVGQFLFQLISQCILLGITQPLMILTLPFTSVVIYIIQKAYLAASRQARFLDLETKALVNSSFLETLEGVATIRAFGWQRLFVNDNVQKLDLTMRALYLLMCLQRWLNIVMDFTVLGLAMLVMVFAVCFQGTTTGGQIGIALNVVLRANMLLLGLVESWTNMETSLGSISRLRAFEKDVQPEDKPGETHIPPQSWPARGTITFDHMSAAYNPPALALQDLTVSIEAGMKVGVCGRTGSGKSSLLLSLLRLIEIESGTIRIDDLDVQTLPRSAVRSQIITVPQDPMLVMTDTVRQNLDITDSTTSDNDIIHALRRVGLWSTFLARASSAETAGMQTRELEATMGGGVGNNSGSNRAVTPLPDDGCSRVQVLQPEIYPSAILDVTMKSLPLSQGQQQLFSLARAVLMRQTRGKIVLLDEATSSVDTRTDKIIQQLIREEFKEHTIITVAHRLDTIMDSDIVLLLDNGQLVEVGPPLELVKKEGSFFKKLYTKSYSL</sequence>
<evidence type="ECO:0000256" key="4">
    <source>
        <dbReference type="ARBA" id="ARBA00022741"/>
    </source>
</evidence>
<dbReference type="Gene3D" id="1.20.1560.10">
    <property type="entry name" value="ABC transporter type 1, transmembrane domain"/>
    <property type="match status" value="2"/>
</dbReference>
<dbReference type="Proteomes" id="UP000256328">
    <property type="component" value="Unassembled WGS sequence"/>
</dbReference>
<feature type="transmembrane region" description="Helical" evidence="8">
    <location>
        <begin position="149"/>
        <end position="170"/>
    </location>
</feature>
<keyword evidence="7 8" id="KW-0472">Membrane</keyword>
<feature type="domain" description="ABC transmembrane type-1" evidence="10">
    <location>
        <begin position="295"/>
        <end position="573"/>
    </location>
</feature>
<dbReference type="InterPro" id="IPR036640">
    <property type="entry name" value="ABC1_TM_sf"/>
</dbReference>
<reference evidence="11 12" key="1">
    <citation type="journal article" date="2018" name="IMA Fungus">
        <title>IMA Genome-F 9: Draft genome sequence of Annulohypoxylon stygium, Aspergillus mulundensis, Berkeleyomyces basicola (syn. Thielaviopsis basicola), Ceratocystis smalleyi, two Cercospora beticola strains, Coleophoma cylindrospora, Fusarium fracticaudum, Phialophora cf. hyalina, and Morchella septimelata.</title>
        <authorList>
            <person name="Wingfield B.D."/>
            <person name="Bills G.F."/>
            <person name="Dong Y."/>
            <person name="Huang W."/>
            <person name="Nel W.J."/>
            <person name="Swalarsk-Parry B.S."/>
            <person name="Vaghefi N."/>
            <person name="Wilken P.M."/>
            <person name="An Z."/>
            <person name="de Beer Z.W."/>
            <person name="De Vos L."/>
            <person name="Chen L."/>
            <person name="Duong T.A."/>
            <person name="Gao Y."/>
            <person name="Hammerbacher A."/>
            <person name="Kikkert J.R."/>
            <person name="Li Y."/>
            <person name="Li H."/>
            <person name="Li K."/>
            <person name="Li Q."/>
            <person name="Liu X."/>
            <person name="Ma X."/>
            <person name="Naidoo K."/>
            <person name="Pethybridge S.J."/>
            <person name="Sun J."/>
            <person name="Steenkamp E.T."/>
            <person name="van der Nest M.A."/>
            <person name="van Wyk S."/>
            <person name="Wingfield M.J."/>
            <person name="Xiong C."/>
            <person name="Yue Q."/>
            <person name="Zhang X."/>
        </authorList>
    </citation>
    <scope>NUCLEOTIDE SEQUENCE [LARGE SCALE GENOMIC DNA]</scope>
    <source>
        <strain evidence="11 12">BP5796</strain>
    </source>
</reference>
<feature type="transmembrane region" description="Helical" evidence="8">
    <location>
        <begin position="49"/>
        <end position="67"/>
    </location>
</feature>
<dbReference type="InterPro" id="IPR044726">
    <property type="entry name" value="ABCC_6TM_D2"/>
</dbReference>
<feature type="domain" description="ABC transporter" evidence="9">
    <location>
        <begin position="615"/>
        <end position="847"/>
    </location>
</feature>
<organism evidence="11 12">
    <name type="scientific">Coleophoma crateriformis</name>
    <dbReference type="NCBI Taxonomy" id="565419"/>
    <lineage>
        <taxon>Eukaryota</taxon>
        <taxon>Fungi</taxon>
        <taxon>Dikarya</taxon>
        <taxon>Ascomycota</taxon>
        <taxon>Pezizomycotina</taxon>
        <taxon>Leotiomycetes</taxon>
        <taxon>Helotiales</taxon>
        <taxon>Dermateaceae</taxon>
        <taxon>Coleophoma</taxon>
    </lineage>
</organism>
<feature type="domain" description="ABC transporter" evidence="9">
    <location>
        <begin position="1218"/>
        <end position="1506"/>
    </location>
</feature>
<evidence type="ECO:0000256" key="1">
    <source>
        <dbReference type="ARBA" id="ARBA00004141"/>
    </source>
</evidence>
<dbReference type="PROSITE" id="PS50929">
    <property type="entry name" value="ABC_TM1F"/>
    <property type="match status" value="2"/>
</dbReference>
<evidence type="ECO:0000256" key="3">
    <source>
        <dbReference type="ARBA" id="ARBA00022692"/>
    </source>
</evidence>
<dbReference type="Gene3D" id="3.40.50.300">
    <property type="entry name" value="P-loop containing nucleotide triphosphate hydrolases"/>
    <property type="match status" value="2"/>
</dbReference>
<feature type="domain" description="ABC transmembrane type-1" evidence="10">
    <location>
        <begin position="905"/>
        <end position="1181"/>
    </location>
</feature>
<evidence type="ECO:0000313" key="11">
    <source>
        <dbReference type="EMBL" id="RDW72242.1"/>
    </source>
</evidence>
<protein>
    <recommendedName>
        <fullName evidence="13">P-loop containing nucleoside triphosphate hydrolase protein</fullName>
    </recommendedName>
</protein>
<dbReference type="InterPro" id="IPR050173">
    <property type="entry name" value="ABC_transporter_C-like"/>
</dbReference>
<dbReference type="Pfam" id="PF00664">
    <property type="entry name" value="ABC_membrane"/>
    <property type="match status" value="2"/>
</dbReference>
<keyword evidence="6 8" id="KW-1133">Transmembrane helix</keyword>
<comment type="caution">
    <text evidence="11">The sequence shown here is derived from an EMBL/GenBank/DDBJ whole genome shotgun (WGS) entry which is preliminary data.</text>
</comment>
<dbReference type="PROSITE" id="PS00211">
    <property type="entry name" value="ABC_TRANSPORTER_1"/>
    <property type="match status" value="2"/>
</dbReference>
<keyword evidence="12" id="KW-1185">Reference proteome</keyword>
<dbReference type="InterPro" id="IPR011527">
    <property type="entry name" value="ABC1_TM_dom"/>
</dbReference>